<dbReference type="Gramene" id="TraesCS4D03G0701600.1">
    <property type="protein sequence ID" value="TraesCS4D03G0701600.1.CDS1"/>
    <property type="gene ID" value="TraesCS4D03G0701600"/>
</dbReference>
<reference evidence="2" key="1">
    <citation type="submission" date="2018-08" db="EMBL/GenBank/DDBJ databases">
        <authorList>
            <person name="Rossello M."/>
        </authorList>
    </citation>
    <scope>NUCLEOTIDE SEQUENCE [LARGE SCALE GENOMIC DNA]</scope>
    <source>
        <strain evidence="2">cv. Chinese Spring</strain>
    </source>
</reference>
<dbReference type="PANTHER" id="PTHR33622:SF9">
    <property type="entry name" value="OS03G0724600 PROTEIN"/>
    <property type="match status" value="1"/>
</dbReference>
<dbReference type="Gramene" id="TraesCAD_scaffold_063849_01G000100.1">
    <property type="protein sequence ID" value="TraesCAD_scaffold_063849_01G000100.1"/>
    <property type="gene ID" value="TraesCAD_scaffold_063849_01G000100"/>
</dbReference>
<dbReference type="Gramene" id="TraesSTA4D03G02538830.1">
    <property type="protein sequence ID" value="TraesSTA4D03G02538830.1.CDS1"/>
    <property type="gene ID" value="TraesSTA4D03G02538830"/>
</dbReference>
<dbReference type="Gramene" id="TraesLDM4D03G02546060.1">
    <property type="protein sequence ID" value="TraesLDM4D03G02546060.1.CDS1"/>
    <property type="gene ID" value="TraesLDM4D03G02546060"/>
</dbReference>
<dbReference type="Gramene" id="TraesJAG4D03G02540430.1">
    <property type="protein sequence ID" value="TraesJAG4D03G02540430.1.CDS1"/>
    <property type="gene ID" value="TraesJAG4D03G02540430"/>
</dbReference>
<dbReference type="Gramene" id="TraesSYM4D03G02571680.1">
    <property type="protein sequence ID" value="TraesSYM4D03G02571680.1.CDS1"/>
    <property type="gene ID" value="TraesSYM4D03G02571680"/>
</dbReference>
<dbReference type="Gramene" id="TraesROB_scaffold_076375_01G000100.1">
    <property type="protein sequence ID" value="TraesROB_scaffold_076375_01G000100.1"/>
    <property type="gene ID" value="TraesROB_scaffold_076375_01G000100"/>
</dbReference>
<evidence type="ECO:0000256" key="1">
    <source>
        <dbReference type="SAM" id="MobiDB-lite"/>
    </source>
</evidence>
<protein>
    <submittedName>
        <fullName evidence="2">Uncharacterized protein</fullName>
    </submittedName>
</protein>
<dbReference type="Gramene" id="TraesNOR4D03G02560800.1">
    <property type="protein sequence ID" value="TraesNOR4D03G02560800.1.CDS1"/>
    <property type="gene ID" value="TraesNOR4D03G02560800"/>
</dbReference>
<evidence type="ECO:0000313" key="3">
    <source>
        <dbReference type="Proteomes" id="UP000019116"/>
    </source>
</evidence>
<dbReference type="PANTHER" id="PTHR33622">
    <property type="entry name" value="OS03G0724500 PROTEIN"/>
    <property type="match status" value="1"/>
</dbReference>
<name>A0A3B6JLY3_WHEAT</name>
<evidence type="ECO:0000313" key="2">
    <source>
        <dbReference type="EnsemblPlants" id="TraesCS4D02G296500.1.cds1"/>
    </source>
</evidence>
<dbReference type="OrthoDB" id="599439at2759"/>
<dbReference type="EnsemblPlants" id="TraesCS4D02G296500.1">
    <property type="protein sequence ID" value="TraesCS4D02G296500.1.cds1"/>
    <property type="gene ID" value="TraesCS4D02G296500"/>
</dbReference>
<reference evidence="2" key="2">
    <citation type="submission" date="2018-10" db="UniProtKB">
        <authorList>
            <consortium name="EnsemblPlants"/>
        </authorList>
    </citation>
    <scope>IDENTIFICATION</scope>
</reference>
<dbReference type="AlphaFoldDB" id="A0A3B6JLY3"/>
<sequence length="90" mass="9825">MENKEAAAAAAPAVPEKESQAASTCFKRTVAEDAGLMELAKDQYRQFKEAQGRDHWECIKNKVSSMFADPIFGGFKPDSTTNTPPSVESQ</sequence>
<dbReference type="Gramene" id="TraesMAC4D03G02541560.1">
    <property type="protein sequence ID" value="TraesMAC4D03G02541560.1.CDS1"/>
    <property type="gene ID" value="TraesMAC4D03G02541560"/>
</dbReference>
<dbReference type="Gramene" id="TraesLAC4D03G02497120.1">
    <property type="protein sequence ID" value="TraesLAC4D03G02497120.1.CDS1"/>
    <property type="gene ID" value="TraesLAC4D03G02497120"/>
</dbReference>
<proteinExistence type="predicted"/>
<dbReference type="Gramene" id="TraesWEE_scaffold_064170_01G000100.1">
    <property type="protein sequence ID" value="TraesWEE_scaffold_064170_01G000100.1"/>
    <property type="gene ID" value="TraesWEE_scaffold_064170_01G000100"/>
</dbReference>
<dbReference type="Gramene" id="TraesPARA_EIv1.0_1482580.1">
    <property type="protein sequence ID" value="TraesPARA_EIv1.0_1482580.1.CDS1"/>
    <property type="gene ID" value="TraesPARA_EIv1.0_1482580"/>
</dbReference>
<organism evidence="2">
    <name type="scientific">Triticum aestivum</name>
    <name type="common">Wheat</name>
    <dbReference type="NCBI Taxonomy" id="4565"/>
    <lineage>
        <taxon>Eukaryota</taxon>
        <taxon>Viridiplantae</taxon>
        <taxon>Streptophyta</taxon>
        <taxon>Embryophyta</taxon>
        <taxon>Tracheophyta</taxon>
        <taxon>Spermatophyta</taxon>
        <taxon>Magnoliopsida</taxon>
        <taxon>Liliopsida</taxon>
        <taxon>Poales</taxon>
        <taxon>Poaceae</taxon>
        <taxon>BOP clade</taxon>
        <taxon>Pooideae</taxon>
        <taxon>Triticodae</taxon>
        <taxon>Triticeae</taxon>
        <taxon>Triticinae</taxon>
        <taxon>Triticum</taxon>
    </lineage>
</organism>
<keyword evidence="3" id="KW-1185">Reference proteome</keyword>
<dbReference type="Proteomes" id="UP000019116">
    <property type="component" value="Chromosome 4D"/>
</dbReference>
<feature type="compositionally biased region" description="Low complexity" evidence="1">
    <location>
        <begin position="1"/>
        <end position="13"/>
    </location>
</feature>
<accession>A0A3B6JLY3</accession>
<dbReference type="Gramene" id="TraesJUL4D03G02562470.1">
    <property type="protein sequence ID" value="TraesJUL4D03G02562470.1.CDS1"/>
    <property type="gene ID" value="TraesJUL4D03G02562470"/>
</dbReference>
<dbReference type="Gramene" id="TraesCS4D02G296500.1">
    <property type="protein sequence ID" value="TraesCS4D02G296500.1.cds1"/>
    <property type="gene ID" value="TraesCS4D02G296500"/>
</dbReference>
<dbReference type="Gramene" id="TraesARI4D03G02583190.1">
    <property type="protein sequence ID" value="TraesARI4D03G02583190.1.CDS1"/>
    <property type="gene ID" value="TraesARI4D03G02583190"/>
</dbReference>
<dbReference type="Gramene" id="TraesCLE_scaffold_066283_01G000100.1">
    <property type="protein sequence ID" value="TraesCLE_scaffold_066283_01G000100.1"/>
    <property type="gene ID" value="TraesCLE_scaffold_066283_01G000100"/>
</dbReference>
<dbReference type="Gramene" id="TraesRN4D0100725200.1">
    <property type="protein sequence ID" value="TraesRN4D0100725200.1"/>
    <property type="gene ID" value="TraesRN4D0100725200"/>
</dbReference>
<feature type="region of interest" description="Disordered" evidence="1">
    <location>
        <begin position="1"/>
        <end position="23"/>
    </location>
</feature>